<name>A0A085BEG2_9FLAO</name>
<evidence type="ECO:0008006" key="3">
    <source>
        <dbReference type="Google" id="ProtNLM"/>
    </source>
</evidence>
<dbReference type="EMBL" id="JPLY01000004">
    <property type="protein sequence ID" value="KFC20857.1"/>
    <property type="molecule type" value="Genomic_DNA"/>
</dbReference>
<dbReference type="eggNOG" id="ENOG5031BV2">
    <property type="taxonomic scope" value="Bacteria"/>
</dbReference>
<comment type="caution">
    <text evidence="1">The sequence shown here is derived from an EMBL/GenBank/DDBJ whole genome shotgun (WGS) entry which is preliminary data.</text>
</comment>
<sequence>MKKQNKRYWWILSLSMIIVGLISCNKKYEGEENSLETIRNANNRVTYKKSSLDSLQAINLITSQKVQDLLDLSTLYTSGNKDTEIDSVIYTQMQAHFMTKDSNNLKPLLKEMDSLKVRFAKVNNLTTSKAVIEKDTLDFANFDVEYYDKKRTYITTVNRKAQYFLKASPVKFQKEFKFYFANFYKKEIDSIKTTKPAN</sequence>
<accession>A0A085BEG2</accession>
<dbReference type="STRING" id="421072.SAMN04488097_0172"/>
<keyword evidence="2" id="KW-1185">Reference proteome</keyword>
<dbReference type="Proteomes" id="UP000028623">
    <property type="component" value="Unassembled WGS sequence"/>
</dbReference>
<dbReference type="PROSITE" id="PS51257">
    <property type="entry name" value="PROKAR_LIPOPROTEIN"/>
    <property type="match status" value="1"/>
</dbReference>
<gene>
    <name evidence="1" type="ORF">IO89_11485</name>
</gene>
<dbReference type="RefSeq" id="WP_034976444.1">
    <property type="nucleotide sequence ID" value="NZ_FOFI01000001.1"/>
</dbReference>
<reference evidence="1 2" key="1">
    <citation type="submission" date="2014-07" db="EMBL/GenBank/DDBJ databases">
        <title>Epilithonimonas lactis LMG 22401 Genome.</title>
        <authorList>
            <person name="Pipes S.E."/>
            <person name="Stropko S.J."/>
        </authorList>
    </citation>
    <scope>NUCLEOTIDE SEQUENCE [LARGE SCALE GENOMIC DNA]</scope>
    <source>
        <strain evidence="1 2">LMG 24401</strain>
    </source>
</reference>
<evidence type="ECO:0000313" key="2">
    <source>
        <dbReference type="Proteomes" id="UP000028623"/>
    </source>
</evidence>
<organism evidence="1 2">
    <name type="scientific">Epilithonimonas lactis</name>
    <dbReference type="NCBI Taxonomy" id="421072"/>
    <lineage>
        <taxon>Bacteria</taxon>
        <taxon>Pseudomonadati</taxon>
        <taxon>Bacteroidota</taxon>
        <taxon>Flavobacteriia</taxon>
        <taxon>Flavobacteriales</taxon>
        <taxon>Weeksellaceae</taxon>
        <taxon>Chryseobacterium group</taxon>
        <taxon>Epilithonimonas</taxon>
    </lineage>
</organism>
<evidence type="ECO:0000313" key="1">
    <source>
        <dbReference type="EMBL" id="KFC20857.1"/>
    </source>
</evidence>
<dbReference type="AlphaFoldDB" id="A0A085BEG2"/>
<proteinExistence type="predicted"/>
<protein>
    <recommendedName>
        <fullName evidence="3">Lipoprotein</fullName>
    </recommendedName>
</protein>